<dbReference type="Ensembl" id="ENSMCST00000009586.1">
    <property type="protein sequence ID" value="ENSMCSP00000009355.1"/>
    <property type="gene ID" value="ENSMCSG00000006585.1"/>
</dbReference>
<protein>
    <recommendedName>
        <fullName evidence="6">SCRIB protein</fullName>
    </recommendedName>
</protein>
<dbReference type="SUPFAM" id="SSF52058">
    <property type="entry name" value="L domain-like"/>
    <property type="match status" value="1"/>
</dbReference>
<keyword evidence="5" id="KW-1185">Reference proteome</keyword>
<dbReference type="GO" id="GO:0019901">
    <property type="term" value="F:protein kinase binding"/>
    <property type="evidence" value="ECO:0007669"/>
    <property type="project" value="TreeGrafter"/>
</dbReference>
<dbReference type="OrthoDB" id="676979at2759"/>
<dbReference type="GO" id="GO:0005912">
    <property type="term" value="C:adherens junction"/>
    <property type="evidence" value="ECO:0007669"/>
    <property type="project" value="TreeGrafter"/>
</dbReference>
<dbReference type="GO" id="GO:0043113">
    <property type="term" value="P:receptor clustering"/>
    <property type="evidence" value="ECO:0007669"/>
    <property type="project" value="TreeGrafter"/>
</dbReference>
<dbReference type="GO" id="GO:0045211">
    <property type="term" value="C:postsynaptic membrane"/>
    <property type="evidence" value="ECO:0007669"/>
    <property type="project" value="TreeGrafter"/>
</dbReference>
<dbReference type="GO" id="GO:0098609">
    <property type="term" value="P:cell-cell adhesion"/>
    <property type="evidence" value="ECO:0007669"/>
    <property type="project" value="TreeGrafter"/>
</dbReference>
<evidence type="ECO:0000313" key="5">
    <source>
        <dbReference type="Proteomes" id="UP000694560"/>
    </source>
</evidence>
<keyword evidence="1" id="KW-0433">Leucine-rich repeat</keyword>
<dbReference type="PANTHER" id="PTHR23119:SF57">
    <property type="entry name" value="PROTEIN SCRIBBLE HOMOLOG"/>
    <property type="match status" value="1"/>
</dbReference>
<reference evidence="4" key="2">
    <citation type="submission" date="2025-09" db="UniProtKB">
        <authorList>
            <consortium name="Ensembl"/>
        </authorList>
    </citation>
    <scope>IDENTIFICATION</scope>
</reference>
<sequence length="439" mass="48407">GWAVSPLSQPFFRLLNLRKLGLSDNEIQRLPPEVANFMQLVELDISRNDIPEIPESIKFCKSLEIADFSGNPLSRLPEGFTQLRSLGHLALNDVSLQSLPSDIGNLANLVTLELLSAWGLEETPPAWSFLLLPQGLLQAPSLGLGGLRLGLNRLQLAELGNLRRLVCLDVSENKLEQLPNENLLECIPDGIGQLKQLSILKVDQNRLTDVTESIGDCENLSELILTENMLTALPKSLGKLAKLTNLNVDRNRLTALPAEIGGCANLNVLSLRDNRLSLLPPELANTTELHVLDVAGNRLQNLPFALTNLNLKALWLAENQSQPMLKFQTEDDEKTGEKVLTCYLLPQQPSPSLGKSLVDESWTDTNLNRVSVIQFLDEPKGDDDEEAGGLQRRATPHPSELKVMKKVIEVRRNEVNAAKADGNPNSPNSEFHTLPWAPS</sequence>
<name>A0A8C5X476_9PASS</name>
<dbReference type="PANTHER" id="PTHR23119">
    <property type="entry name" value="DISCS LARGE"/>
    <property type="match status" value="1"/>
</dbReference>
<dbReference type="GO" id="GO:0016323">
    <property type="term" value="C:basolateral plasma membrane"/>
    <property type="evidence" value="ECO:0007669"/>
    <property type="project" value="TreeGrafter"/>
</dbReference>
<reference evidence="4" key="1">
    <citation type="submission" date="2025-08" db="UniProtKB">
        <authorList>
            <consortium name="Ensembl"/>
        </authorList>
    </citation>
    <scope>IDENTIFICATION</scope>
</reference>
<dbReference type="Pfam" id="PF13855">
    <property type="entry name" value="LRR_8"/>
    <property type="match status" value="1"/>
</dbReference>
<dbReference type="InterPro" id="IPR032675">
    <property type="entry name" value="LRR_dom_sf"/>
</dbReference>
<dbReference type="InterPro" id="IPR003591">
    <property type="entry name" value="Leu-rich_rpt_typical-subtyp"/>
</dbReference>
<dbReference type="Proteomes" id="UP000694560">
    <property type="component" value="Unplaced"/>
</dbReference>
<dbReference type="InterPro" id="IPR050614">
    <property type="entry name" value="Synaptic_Scaffolding_LAP-MAGUK"/>
</dbReference>
<dbReference type="AlphaFoldDB" id="A0A8C5X476"/>
<accession>A0A8C5X476</accession>
<evidence type="ECO:0008006" key="6">
    <source>
        <dbReference type="Google" id="ProtNLM"/>
    </source>
</evidence>
<dbReference type="FunFam" id="3.80.10.10:FF:000036">
    <property type="entry name" value="protein scribble homolog isoform X1"/>
    <property type="match status" value="1"/>
</dbReference>
<dbReference type="Gene3D" id="3.80.10.10">
    <property type="entry name" value="Ribonuclease Inhibitor"/>
    <property type="match status" value="2"/>
</dbReference>
<dbReference type="SMART" id="SM00364">
    <property type="entry name" value="LRR_BAC"/>
    <property type="match status" value="5"/>
</dbReference>
<dbReference type="GO" id="GO:0098887">
    <property type="term" value="P:neurotransmitter receptor transport, endosome to postsynaptic membrane"/>
    <property type="evidence" value="ECO:0007669"/>
    <property type="project" value="TreeGrafter"/>
</dbReference>
<dbReference type="GO" id="GO:0014069">
    <property type="term" value="C:postsynaptic density"/>
    <property type="evidence" value="ECO:0007669"/>
    <property type="project" value="TreeGrafter"/>
</dbReference>
<dbReference type="PROSITE" id="PS51450">
    <property type="entry name" value="LRR"/>
    <property type="match status" value="3"/>
</dbReference>
<dbReference type="Pfam" id="PF00560">
    <property type="entry name" value="LRR_1"/>
    <property type="match status" value="1"/>
</dbReference>
<dbReference type="InterPro" id="IPR001611">
    <property type="entry name" value="Leu-rich_rpt"/>
</dbReference>
<evidence type="ECO:0000256" key="1">
    <source>
        <dbReference type="ARBA" id="ARBA00022614"/>
    </source>
</evidence>
<organism evidence="4 5">
    <name type="scientific">Malurus cyaneus samueli</name>
    <dbReference type="NCBI Taxonomy" id="2593467"/>
    <lineage>
        <taxon>Eukaryota</taxon>
        <taxon>Metazoa</taxon>
        <taxon>Chordata</taxon>
        <taxon>Craniata</taxon>
        <taxon>Vertebrata</taxon>
        <taxon>Euteleostomi</taxon>
        <taxon>Archelosauria</taxon>
        <taxon>Archosauria</taxon>
        <taxon>Dinosauria</taxon>
        <taxon>Saurischia</taxon>
        <taxon>Theropoda</taxon>
        <taxon>Coelurosauria</taxon>
        <taxon>Aves</taxon>
        <taxon>Neognathae</taxon>
        <taxon>Neoaves</taxon>
        <taxon>Telluraves</taxon>
        <taxon>Australaves</taxon>
        <taxon>Passeriformes</taxon>
        <taxon>Meliphagoidea</taxon>
        <taxon>Maluridae</taxon>
        <taxon>Malurus</taxon>
    </lineage>
</organism>
<feature type="region of interest" description="Disordered" evidence="3">
    <location>
        <begin position="378"/>
        <end position="400"/>
    </location>
</feature>
<proteinExistence type="predicted"/>
<keyword evidence="2" id="KW-0677">Repeat</keyword>
<evidence type="ECO:0000256" key="3">
    <source>
        <dbReference type="SAM" id="MobiDB-lite"/>
    </source>
</evidence>
<evidence type="ECO:0000313" key="4">
    <source>
        <dbReference type="Ensembl" id="ENSMCSP00000009355.1"/>
    </source>
</evidence>
<evidence type="ECO:0000256" key="2">
    <source>
        <dbReference type="ARBA" id="ARBA00022737"/>
    </source>
</evidence>
<feature type="region of interest" description="Disordered" evidence="3">
    <location>
        <begin position="414"/>
        <end position="439"/>
    </location>
</feature>
<dbReference type="GO" id="GO:0098968">
    <property type="term" value="P:neurotransmitter receptor transport postsynaptic membrane to endosome"/>
    <property type="evidence" value="ECO:0007669"/>
    <property type="project" value="TreeGrafter"/>
</dbReference>
<dbReference type="GO" id="GO:0045197">
    <property type="term" value="P:establishment or maintenance of epithelial cell apical/basal polarity"/>
    <property type="evidence" value="ECO:0007669"/>
    <property type="project" value="TreeGrafter"/>
</dbReference>
<dbReference type="SMART" id="SM00369">
    <property type="entry name" value="LRR_TYP"/>
    <property type="match status" value="8"/>
</dbReference>